<feature type="chain" id="PRO_5007459281" evidence="1">
    <location>
        <begin position="26"/>
        <end position="188"/>
    </location>
</feature>
<comment type="caution">
    <text evidence="2">The sequence shown here is derived from an EMBL/GenBank/DDBJ whole genome shotgun (WGS) entry which is preliminary data.</text>
</comment>
<dbReference type="RefSeq" id="WP_066884724.1">
    <property type="nucleotide sequence ID" value="NZ_LODL01000035.1"/>
</dbReference>
<protein>
    <submittedName>
        <fullName evidence="2">Uncharacterized protein</fullName>
    </submittedName>
</protein>
<proteinExistence type="predicted"/>
<name>A0A133XEF7_9RHOO</name>
<gene>
    <name evidence="2" type="ORF">AT959_15240</name>
</gene>
<reference evidence="2 3" key="1">
    <citation type="submission" date="2015-12" db="EMBL/GenBank/DDBJ databases">
        <title>Nitrous oxide reduction kinetics distinguish bacteria harboring typical versus atypical NosZ.</title>
        <authorList>
            <person name="Yoon S."/>
            <person name="Nissen S."/>
            <person name="Park D."/>
            <person name="Sanford R.A."/>
            <person name="Loeffler F.E."/>
        </authorList>
    </citation>
    <scope>NUCLEOTIDE SEQUENCE [LARGE SCALE GENOMIC DNA]</scope>
    <source>
        <strain evidence="2 3">ATCC BAA-841</strain>
    </source>
</reference>
<feature type="signal peptide" evidence="1">
    <location>
        <begin position="1"/>
        <end position="25"/>
    </location>
</feature>
<evidence type="ECO:0000313" key="3">
    <source>
        <dbReference type="Proteomes" id="UP000070186"/>
    </source>
</evidence>
<evidence type="ECO:0000256" key="1">
    <source>
        <dbReference type="SAM" id="SignalP"/>
    </source>
</evidence>
<organism evidence="2 3">
    <name type="scientific">Dechloromonas denitrificans</name>
    <dbReference type="NCBI Taxonomy" id="281362"/>
    <lineage>
        <taxon>Bacteria</taxon>
        <taxon>Pseudomonadati</taxon>
        <taxon>Pseudomonadota</taxon>
        <taxon>Betaproteobacteria</taxon>
        <taxon>Rhodocyclales</taxon>
        <taxon>Azonexaceae</taxon>
        <taxon>Dechloromonas</taxon>
    </lineage>
</organism>
<dbReference type="Proteomes" id="UP000070186">
    <property type="component" value="Unassembled WGS sequence"/>
</dbReference>
<keyword evidence="3" id="KW-1185">Reference proteome</keyword>
<accession>A0A133XEF7</accession>
<sequence>MKTLAGKMACGLLALQALFALPALAWEMNGEKTLLIEPREGSPIHLGTIVFKPAGELTQFEIKLDHRVFKDYFLSMKEFKCLDGQNEIQCHVPYPYPNPHTVSAVDLRWLEHSLLFLFKTQQEFGAKLWNGLYYRLQLTSAGLVGIPEAVDLAQIGAPPADPSTPPYGPADRSEIAPQTRWFPRLLIR</sequence>
<dbReference type="AlphaFoldDB" id="A0A133XEF7"/>
<keyword evidence="1" id="KW-0732">Signal</keyword>
<dbReference type="EMBL" id="LODL01000035">
    <property type="protein sequence ID" value="KXB29324.1"/>
    <property type="molecule type" value="Genomic_DNA"/>
</dbReference>
<evidence type="ECO:0000313" key="2">
    <source>
        <dbReference type="EMBL" id="KXB29324.1"/>
    </source>
</evidence>